<keyword evidence="8" id="KW-1185">Reference proteome</keyword>
<reference evidence="7 8" key="1">
    <citation type="journal article" date="2018" name="Nat. Ecol. Evol.">
        <title>Pezizomycetes genomes reveal the molecular basis of ectomycorrhizal truffle lifestyle.</title>
        <authorList>
            <person name="Murat C."/>
            <person name="Payen T."/>
            <person name="Noel B."/>
            <person name="Kuo A."/>
            <person name="Morin E."/>
            <person name="Chen J."/>
            <person name="Kohler A."/>
            <person name="Krizsan K."/>
            <person name="Balestrini R."/>
            <person name="Da Silva C."/>
            <person name="Montanini B."/>
            <person name="Hainaut M."/>
            <person name="Levati E."/>
            <person name="Barry K.W."/>
            <person name="Belfiori B."/>
            <person name="Cichocki N."/>
            <person name="Clum A."/>
            <person name="Dockter R.B."/>
            <person name="Fauchery L."/>
            <person name="Guy J."/>
            <person name="Iotti M."/>
            <person name="Le Tacon F."/>
            <person name="Lindquist E.A."/>
            <person name="Lipzen A."/>
            <person name="Malagnac F."/>
            <person name="Mello A."/>
            <person name="Molinier V."/>
            <person name="Miyauchi S."/>
            <person name="Poulain J."/>
            <person name="Riccioni C."/>
            <person name="Rubini A."/>
            <person name="Sitrit Y."/>
            <person name="Splivallo R."/>
            <person name="Traeger S."/>
            <person name="Wang M."/>
            <person name="Zifcakova L."/>
            <person name="Wipf D."/>
            <person name="Zambonelli A."/>
            <person name="Paolocci F."/>
            <person name="Nowrousian M."/>
            <person name="Ottonello S."/>
            <person name="Baldrian P."/>
            <person name="Spatafora J.W."/>
            <person name="Henrissat B."/>
            <person name="Nagy L.G."/>
            <person name="Aury J.M."/>
            <person name="Wincker P."/>
            <person name="Grigoriev I.V."/>
            <person name="Bonfante P."/>
            <person name="Martin F.M."/>
        </authorList>
    </citation>
    <scope>NUCLEOTIDE SEQUENCE [LARGE SCALE GENOMIC DNA]</scope>
    <source>
        <strain evidence="7 8">CCBAS932</strain>
    </source>
</reference>
<dbReference type="InterPro" id="IPR056125">
    <property type="entry name" value="DUF7708"/>
</dbReference>
<evidence type="ECO:0000313" key="7">
    <source>
        <dbReference type="EMBL" id="RPB07007.1"/>
    </source>
</evidence>
<accession>A0A3N4K908</accession>
<feature type="compositionally biased region" description="Polar residues" evidence="4">
    <location>
        <begin position="51"/>
        <end position="61"/>
    </location>
</feature>
<keyword evidence="2 3" id="KW-0040">ANK repeat</keyword>
<dbReference type="Pfam" id="PF24883">
    <property type="entry name" value="NPHP3_N"/>
    <property type="match status" value="1"/>
</dbReference>
<feature type="repeat" description="ANK" evidence="3">
    <location>
        <begin position="1239"/>
        <end position="1271"/>
    </location>
</feature>
<evidence type="ECO:0000256" key="1">
    <source>
        <dbReference type="ARBA" id="ARBA00022737"/>
    </source>
</evidence>
<evidence type="ECO:0000256" key="3">
    <source>
        <dbReference type="PROSITE-ProRule" id="PRU00023"/>
    </source>
</evidence>
<feature type="compositionally biased region" description="Basic residues" evidence="4">
    <location>
        <begin position="7"/>
        <end position="18"/>
    </location>
</feature>
<dbReference type="Pfam" id="PF24809">
    <property type="entry name" value="DUF7708"/>
    <property type="match status" value="1"/>
</dbReference>
<feature type="domain" description="Nephrocystin 3-like N-terminal" evidence="6">
    <location>
        <begin position="461"/>
        <end position="631"/>
    </location>
</feature>
<dbReference type="EMBL" id="ML119200">
    <property type="protein sequence ID" value="RPB07007.1"/>
    <property type="molecule type" value="Genomic_DNA"/>
</dbReference>
<dbReference type="InterPro" id="IPR002110">
    <property type="entry name" value="Ankyrin_rpt"/>
</dbReference>
<dbReference type="PANTHER" id="PTHR24198">
    <property type="entry name" value="ANKYRIN REPEAT AND PROTEIN KINASE DOMAIN-CONTAINING PROTEIN"/>
    <property type="match status" value="1"/>
</dbReference>
<sequence length="1417" mass="158141">MGSVQSKIRRVLKKRSKKSRDGGSRPTNLPQGPPLIYLPNEPNQAHVNTTYQATHSRTNLPQGPPSVFMPDRPNSALDTLQQQVNTTYQDTGDVLRESEIPSGLVDTADAASYRPILPSQQSYAAHSSSLEMERETPQLEHEVPGVGDGDLLTNPEDEIGTIERYCLVSSPEVVDTEKAKNSRLWGEAIERLKKKAEIEGLTDFERGVRPVQRLLEEVENRRTIIETQRICYRNRQGEEVPVSDVIFRELNNYASIGDIALQHHPDVVALVWSGFRLLLQVGTSYVDNLAMILNSVGYLAWIICCGALYEDLYVKVDTKCSEEIRDCLVTQYVSILTYLSYANEHLKGSKTERIFESLSPQLSQLLESIRDSEKMIKERSDMAEKEAANAERSKQEVSRRNLKYIREHLENVKSAVNECNTKLSKLCKVADETIFHNTLDWVCNIQYGKIHEEHKAKRTADTCLWLERNSIFQEWVNCRSSSAVLWLRGAAGTGKTILASSIIGLLGHEYKRNRSLAYFYCSITSPDRILPESVLRAITKQLCHEYSGGKLKLPKKLVEIKDKRVRESAGLPSLEECADLIIELSNYLSSGVWIVIDALDECDGNTRKNLFCSLDKIVTGGKDIRVFLTGRDEADIRGYMMQRHENYLIDPSDNASDIELYIKSELKGLYDDLISHEVGPELITQFKKLEEENIRSLKENANGMFLSVHLRMKALRMETTLHGMQKAIKDFPKSLNTVYTDILDRISRQSDTDSTCAHEILKWLFYAVDDFSADTILEALRHSAPGKGSGNTKPKARNVRNAQNICCGLVIHDEKTGVLRFSHATVKEYLEILNGPGSCISGGHEFMSDICLRILSTSNYRIDEECTDDTSGQAFINYATRNWGNHVRHCESRDSCQDFLKSSSSSYKAWSSKAIETVPVLRMKETPGGCVDLVWVACYYRLLNTLKGNLETIGAGCVNAAGRTPLHHCAEHGYMEFVKHLVQHKDIDVNAEDDMKRTPLLLAIISNQVGVVETLLKHSGLKIDTVDQDGRTALMHASLIGSDKIVQLLLDSAKCDVNVADTEGYTALHHATLKGHQRILDLLFRVSSLNINLQSQDGSTALSLAAQADSNIAIMEKLLSFQISSGPALDPNLRNHQSETPLLIATGRDQQKIAERLIQDERVDINCGLGEDNMFIKAADSNKAWLVKLLVARVDDLDINRRGINGWTALSNAVRYNALDAFRYIVAFPGVDIECKDSGDGTLLQVATERGRADMVSELLAHGANASTANQGGQTPLIIAANHRYLDVFKALIAHYDKAQPQDRVTQFLGAVESDDEQIMQLIHDQKEKGYDINQRDESGKTELMVAAANGLTNTVQTLLKKPAIEVNAVDDEGESALSLAILKGHTSAIDALVEYRDIEIKLPAHSGTALPQWVFE</sequence>
<dbReference type="OrthoDB" id="7464126at2759"/>
<dbReference type="InterPro" id="IPR027417">
    <property type="entry name" value="P-loop_NTPase"/>
</dbReference>
<dbReference type="Proteomes" id="UP000277580">
    <property type="component" value="Unassembled WGS sequence"/>
</dbReference>
<dbReference type="PROSITE" id="PS50297">
    <property type="entry name" value="ANK_REP_REGION"/>
    <property type="match status" value="2"/>
</dbReference>
<dbReference type="SUPFAM" id="SSF52540">
    <property type="entry name" value="P-loop containing nucleoside triphosphate hydrolases"/>
    <property type="match status" value="1"/>
</dbReference>
<dbReference type="Pfam" id="PF12796">
    <property type="entry name" value="Ank_2"/>
    <property type="match status" value="3"/>
</dbReference>
<dbReference type="InParanoid" id="A0A3N4K908"/>
<dbReference type="PANTHER" id="PTHR24198:SF165">
    <property type="entry name" value="ANKYRIN REPEAT-CONTAINING PROTEIN-RELATED"/>
    <property type="match status" value="1"/>
</dbReference>
<organism evidence="7 8">
    <name type="scientific">Morchella conica CCBAS932</name>
    <dbReference type="NCBI Taxonomy" id="1392247"/>
    <lineage>
        <taxon>Eukaryota</taxon>
        <taxon>Fungi</taxon>
        <taxon>Dikarya</taxon>
        <taxon>Ascomycota</taxon>
        <taxon>Pezizomycotina</taxon>
        <taxon>Pezizomycetes</taxon>
        <taxon>Pezizales</taxon>
        <taxon>Morchellaceae</taxon>
        <taxon>Morchella</taxon>
    </lineage>
</organism>
<dbReference type="SUPFAM" id="SSF48403">
    <property type="entry name" value="Ankyrin repeat"/>
    <property type="match status" value="2"/>
</dbReference>
<evidence type="ECO:0000313" key="8">
    <source>
        <dbReference type="Proteomes" id="UP000277580"/>
    </source>
</evidence>
<dbReference type="Gene3D" id="3.40.50.300">
    <property type="entry name" value="P-loop containing nucleotide triphosphate hydrolases"/>
    <property type="match status" value="1"/>
</dbReference>
<feature type="repeat" description="ANK" evidence="3">
    <location>
        <begin position="1063"/>
        <end position="1085"/>
    </location>
</feature>
<gene>
    <name evidence="7" type="ORF">P167DRAFT_439205</name>
</gene>
<dbReference type="PROSITE" id="PS50088">
    <property type="entry name" value="ANK_REPEAT"/>
    <property type="match status" value="3"/>
</dbReference>
<evidence type="ECO:0000259" key="5">
    <source>
        <dbReference type="Pfam" id="PF24809"/>
    </source>
</evidence>
<proteinExistence type="predicted"/>
<feature type="domain" description="DUF7708" evidence="5">
    <location>
        <begin position="249"/>
        <end position="385"/>
    </location>
</feature>
<evidence type="ECO:0000259" key="6">
    <source>
        <dbReference type="Pfam" id="PF24883"/>
    </source>
</evidence>
<dbReference type="Pfam" id="PF00023">
    <property type="entry name" value="Ank"/>
    <property type="match status" value="1"/>
</dbReference>
<feature type="region of interest" description="Disordered" evidence="4">
    <location>
        <begin position="1"/>
        <end position="36"/>
    </location>
</feature>
<dbReference type="SMART" id="SM00248">
    <property type="entry name" value="ANK"/>
    <property type="match status" value="13"/>
</dbReference>
<keyword evidence="1" id="KW-0677">Repeat</keyword>
<dbReference type="STRING" id="1392247.A0A3N4K908"/>
<name>A0A3N4K908_9PEZI</name>
<dbReference type="InterPro" id="IPR056884">
    <property type="entry name" value="NPHP3-like_N"/>
</dbReference>
<feature type="region of interest" description="Disordered" evidence="4">
    <location>
        <begin position="51"/>
        <end position="74"/>
    </location>
</feature>
<evidence type="ECO:0000256" key="4">
    <source>
        <dbReference type="SAM" id="MobiDB-lite"/>
    </source>
</evidence>
<protein>
    <submittedName>
        <fullName evidence="7">Ankyrin</fullName>
    </submittedName>
</protein>
<evidence type="ECO:0000256" key="2">
    <source>
        <dbReference type="ARBA" id="ARBA00023043"/>
    </source>
</evidence>
<feature type="repeat" description="ANK" evidence="3">
    <location>
        <begin position="961"/>
        <end position="994"/>
    </location>
</feature>
<dbReference type="InterPro" id="IPR036770">
    <property type="entry name" value="Ankyrin_rpt-contain_sf"/>
</dbReference>
<dbReference type="Gene3D" id="1.25.40.20">
    <property type="entry name" value="Ankyrin repeat-containing domain"/>
    <property type="match status" value="3"/>
</dbReference>